<name>X1GRU6_9ZZZZ</name>
<accession>X1GRU6</accession>
<dbReference type="AlphaFoldDB" id="X1GRU6"/>
<sequence>MIIDNAINIYADGSSFSHPRVGGIGIRLVIINSLGQEEVQT</sequence>
<evidence type="ECO:0008006" key="2">
    <source>
        <dbReference type="Google" id="ProtNLM"/>
    </source>
</evidence>
<reference evidence="1" key="1">
    <citation type="journal article" date="2014" name="Front. Microbiol.">
        <title>High frequency of phylogenetically diverse reductive dehalogenase-homologous genes in deep subseafloor sedimentary metagenomes.</title>
        <authorList>
            <person name="Kawai M."/>
            <person name="Futagami T."/>
            <person name="Toyoda A."/>
            <person name="Takaki Y."/>
            <person name="Nishi S."/>
            <person name="Hori S."/>
            <person name="Arai W."/>
            <person name="Tsubouchi T."/>
            <person name="Morono Y."/>
            <person name="Uchiyama I."/>
            <person name="Ito T."/>
            <person name="Fujiyama A."/>
            <person name="Inagaki F."/>
            <person name="Takami H."/>
        </authorList>
    </citation>
    <scope>NUCLEOTIDE SEQUENCE</scope>
    <source>
        <strain evidence="1">Expedition CK06-06</strain>
    </source>
</reference>
<organism evidence="1">
    <name type="scientific">marine sediment metagenome</name>
    <dbReference type="NCBI Taxonomy" id="412755"/>
    <lineage>
        <taxon>unclassified sequences</taxon>
        <taxon>metagenomes</taxon>
        <taxon>ecological metagenomes</taxon>
    </lineage>
</organism>
<evidence type="ECO:0000313" key="1">
    <source>
        <dbReference type="EMBL" id="GAH59897.1"/>
    </source>
</evidence>
<protein>
    <recommendedName>
        <fullName evidence="2">RNase H type-1 domain-containing protein</fullName>
    </recommendedName>
</protein>
<gene>
    <name evidence="1" type="ORF">S03H2_32977</name>
</gene>
<feature type="non-terminal residue" evidence="1">
    <location>
        <position position="41"/>
    </location>
</feature>
<comment type="caution">
    <text evidence="1">The sequence shown here is derived from an EMBL/GenBank/DDBJ whole genome shotgun (WGS) entry which is preliminary data.</text>
</comment>
<dbReference type="EMBL" id="BARU01020058">
    <property type="protein sequence ID" value="GAH59897.1"/>
    <property type="molecule type" value="Genomic_DNA"/>
</dbReference>
<proteinExistence type="predicted"/>